<protein>
    <submittedName>
        <fullName evidence="1">Uncharacterized protein</fullName>
    </submittedName>
</protein>
<evidence type="ECO:0000313" key="1">
    <source>
        <dbReference type="EMBL" id="CAI9767382.1"/>
    </source>
</evidence>
<dbReference type="Proteomes" id="UP000834106">
    <property type="component" value="Chromosome 9"/>
</dbReference>
<dbReference type="InterPro" id="IPR052957">
    <property type="entry name" value="Auxin_embryo_med"/>
</dbReference>
<name>A0AAD2DU27_9LAMI</name>
<dbReference type="AlphaFoldDB" id="A0AAD2DU27"/>
<organism evidence="1 2">
    <name type="scientific">Fraxinus pennsylvanica</name>
    <dbReference type="NCBI Taxonomy" id="56036"/>
    <lineage>
        <taxon>Eukaryota</taxon>
        <taxon>Viridiplantae</taxon>
        <taxon>Streptophyta</taxon>
        <taxon>Embryophyta</taxon>
        <taxon>Tracheophyta</taxon>
        <taxon>Spermatophyta</taxon>
        <taxon>Magnoliopsida</taxon>
        <taxon>eudicotyledons</taxon>
        <taxon>Gunneridae</taxon>
        <taxon>Pentapetalae</taxon>
        <taxon>asterids</taxon>
        <taxon>lamiids</taxon>
        <taxon>Lamiales</taxon>
        <taxon>Oleaceae</taxon>
        <taxon>Oleeae</taxon>
        <taxon>Fraxinus</taxon>
    </lineage>
</organism>
<evidence type="ECO:0000313" key="2">
    <source>
        <dbReference type="Proteomes" id="UP000834106"/>
    </source>
</evidence>
<reference evidence="1" key="1">
    <citation type="submission" date="2023-05" db="EMBL/GenBank/DDBJ databases">
        <authorList>
            <person name="Huff M."/>
        </authorList>
    </citation>
    <scope>NUCLEOTIDE SEQUENCE</scope>
</reference>
<dbReference type="PANTHER" id="PTHR32387">
    <property type="entry name" value="WU:FJ29H11"/>
    <property type="match status" value="1"/>
</dbReference>
<dbReference type="PANTHER" id="PTHR32387:SF3">
    <property type="entry name" value="ATP_DNA BINDING PROTEIN"/>
    <property type="match status" value="1"/>
</dbReference>
<gene>
    <name evidence="1" type="ORF">FPE_LOCUS14812</name>
</gene>
<dbReference type="EMBL" id="OU503044">
    <property type="protein sequence ID" value="CAI9767382.1"/>
    <property type="molecule type" value="Genomic_DNA"/>
</dbReference>
<proteinExistence type="predicted"/>
<keyword evidence="2" id="KW-1185">Reference proteome</keyword>
<sequence length="127" mass="14578">MLEITVLETPTPITVEYSLPLKSGKIINVSARRLMRWERETSEFFMQKVDKSGGHKNVLECATYFAEVISEGLLWDKEDHIQQLAELIKLGFILEFDEAAIGFLMKTKNLQIFLEDEEFLSSAFPSC</sequence>
<accession>A0AAD2DU27</accession>